<sequence length="760" mass="82641">MDSTVDWFSSPHEVMRQLPGYRIVRIISQTAMSSVYLAEDLTLPRHVVLKVMNPHLAKKDPSFRLRFTREVATAARLDHPHIVPVYASGDLNGTVYVVLRHVNGGDLGELIRTQGRLDLARAAHIVGQVASALDAAHQVGLIHRDIKPGNILIDTADHVYLCDFGIAKMESATSLTTEGQFLGTMDYAAPEQFRSGPIDRRTDVYALGAVLYQCLTGEKPFPNRDPSAVLWAHLHKTPPKVTDHRPDLDPGIDGVVQKAMAKEPRARYDTCGALAAAVTRPGTPRPAPARPRRAVWVALAAVVVLAIVITLIVRPWSDDPAALARVPAALRGTCERAGDGAGLPLSAASLSCRASGQTVQIGLYASDSALGQAYDQTLRQAGVPRAQGDCSKASGAEHRYPGIGAPQGRLLCFERNAVTWLVWTDDKHRTMAKMESRAADELKLQQTWSTWTKDPAFPAPPEKEVMDLIGQTDCRRAAAGTLDQFRDVVTGVVCSADEKGADDVSYYRFASLDGLRRSHTGQVGRTKAPDAFCPDEKPAKFLSNSTYDNKSAHLGEILCYKDETPTVEWTVEPLLLMGRATGKDAQALITWWEESRAPTIDTVIAAVNAQAEPPFPTEREKSVLDRVPAASRVNCLRPTAEQIKSNVPGAQVTAVACGPTSGAGVVFYYQFPDTASMRRNYQAIAPDGGSCDAKSRTFIGENAYSIDGKTAGRLLCGESKAGRPYLSWTNEKLRIQGFAFNTLERAVLLNWWKEDAGPIS</sequence>
<dbReference type="GO" id="GO:0004674">
    <property type="term" value="F:protein serine/threonine kinase activity"/>
    <property type="evidence" value="ECO:0007669"/>
    <property type="project" value="UniProtKB-KW"/>
</dbReference>
<evidence type="ECO:0000256" key="5">
    <source>
        <dbReference type="ARBA" id="ARBA00022777"/>
    </source>
</evidence>
<name>A0A7W7ZZI4_9ACTN</name>
<keyword evidence="7" id="KW-0812">Transmembrane</keyword>
<feature type="transmembrane region" description="Helical" evidence="7">
    <location>
        <begin position="294"/>
        <end position="313"/>
    </location>
</feature>
<evidence type="ECO:0000313" key="9">
    <source>
        <dbReference type="EMBL" id="MBB5076732.1"/>
    </source>
</evidence>
<dbReference type="Pfam" id="PF00069">
    <property type="entry name" value="Pkinase"/>
    <property type="match status" value="1"/>
</dbReference>
<accession>A0A7W7ZZI4</accession>
<dbReference type="InterPro" id="IPR008271">
    <property type="entry name" value="Ser/Thr_kinase_AS"/>
</dbReference>
<evidence type="ECO:0000256" key="7">
    <source>
        <dbReference type="SAM" id="Phobius"/>
    </source>
</evidence>
<dbReference type="PROSITE" id="PS00108">
    <property type="entry name" value="PROTEIN_KINASE_ST"/>
    <property type="match status" value="1"/>
</dbReference>
<keyword evidence="10" id="KW-1185">Reference proteome</keyword>
<organism evidence="9 10">
    <name type="scientific">Nonomuraea endophytica</name>
    <dbReference type="NCBI Taxonomy" id="714136"/>
    <lineage>
        <taxon>Bacteria</taxon>
        <taxon>Bacillati</taxon>
        <taxon>Actinomycetota</taxon>
        <taxon>Actinomycetes</taxon>
        <taxon>Streptosporangiales</taxon>
        <taxon>Streptosporangiaceae</taxon>
        <taxon>Nonomuraea</taxon>
    </lineage>
</organism>
<evidence type="ECO:0000256" key="1">
    <source>
        <dbReference type="ARBA" id="ARBA00012513"/>
    </source>
</evidence>
<dbReference type="PANTHER" id="PTHR43289:SF6">
    <property type="entry name" value="SERINE_THREONINE-PROTEIN KINASE NEKL-3"/>
    <property type="match status" value="1"/>
</dbReference>
<dbReference type="GO" id="GO:0005524">
    <property type="term" value="F:ATP binding"/>
    <property type="evidence" value="ECO:0007669"/>
    <property type="project" value="UniProtKB-KW"/>
</dbReference>
<dbReference type="Gene3D" id="3.30.200.20">
    <property type="entry name" value="Phosphorylase Kinase, domain 1"/>
    <property type="match status" value="1"/>
</dbReference>
<dbReference type="Gene3D" id="1.10.510.10">
    <property type="entry name" value="Transferase(Phosphotransferase) domain 1"/>
    <property type="match status" value="1"/>
</dbReference>
<dbReference type="EC" id="2.7.11.1" evidence="1"/>
<dbReference type="EMBL" id="JACHIN010000002">
    <property type="protein sequence ID" value="MBB5076732.1"/>
    <property type="molecule type" value="Genomic_DNA"/>
</dbReference>
<dbReference type="AlphaFoldDB" id="A0A7W7ZZI4"/>
<keyword evidence="3 9" id="KW-0808">Transferase</keyword>
<proteinExistence type="predicted"/>
<evidence type="ECO:0000256" key="6">
    <source>
        <dbReference type="ARBA" id="ARBA00022840"/>
    </source>
</evidence>
<gene>
    <name evidence="9" type="ORF">HNR40_002196</name>
</gene>
<dbReference type="CDD" id="cd14014">
    <property type="entry name" value="STKc_PknB_like"/>
    <property type="match status" value="1"/>
</dbReference>
<reference evidence="9 10" key="1">
    <citation type="submission" date="2020-08" db="EMBL/GenBank/DDBJ databases">
        <title>Genomic Encyclopedia of Type Strains, Phase IV (KMG-IV): sequencing the most valuable type-strain genomes for metagenomic binning, comparative biology and taxonomic classification.</title>
        <authorList>
            <person name="Goeker M."/>
        </authorList>
    </citation>
    <scope>NUCLEOTIDE SEQUENCE [LARGE SCALE GENOMIC DNA]</scope>
    <source>
        <strain evidence="9 10">DSM 45385</strain>
    </source>
</reference>
<dbReference type="FunFam" id="1.10.510.10:FF:000021">
    <property type="entry name" value="Serine/threonine protein kinase"/>
    <property type="match status" value="1"/>
</dbReference>
<keyword evidence="7" id="KW-0472">Membrane</keyword>
<keyword evidence="5" id="KW-0418">Kinase</keyword>
<feature type="domain" description="Protein kinase" evidence="8">
    <location>
        <begin position="21"/>
        <end position="283"/>
    </location>
</feature>
<dbReference type="SUPFAM" id="SSF56112">
    <property type="entry name" value="Protein kinase-like (PK-like)"/>
    <property type="match status" value="1"/>
</dbReference>
<dbReference type="SMART" id="SM00220">
    <property type="entry name" value="S_TKc"/>
    <property type="match status" value="1"/>
</dbReference>
<dbReference type="PANTHER" id="PTHR43289">
    <property type="entry name" value="MITOGEN-ACTIVATED PROTEIN KINASE KINASE KINASE 20-RELATED"/>
    <property type="match status" value="1"/>
</dbReference>
<dbReference type="Proteomes" id="UP000568380">
    <property type="component" value="Unassembled WGS sequence"/>
</dbReference>
<protein>
    <recommendedName>
        <fullName evidence="1">non-specific serine/threonine protein kinase</fullName>
        <ecNumber evidence="1">2.7.11.1</ecNumber>
    </recommendedName>
</protein>
<keyword evidence="2" id="KW-0723">Serine/threonine-protein kinase</keyword>
<keyword evidence="6" id="KW-0067">ATP-binding</keyword>
<keyword evidence="7" id="KW-1133">Transmembrane helix</keyword>
<dbReference type="InterPro" id="IPR000719">
    <property type="entry name" value="Prot_kinase_dom"/>
</dbReference>
<evidence type="ECO:0000259" key="8">
    <source>
        <dbReference type="PROSITE" id="PS50011"/>
    </source>
</evidence>
<evidence type="ECO:0000313" key="10">
    <source>
        <dbReference type="Proteomes" id="UP000568380"/>
    </source>
</evidence>
<dbReference type="RefSeq" id="WP_184960293.1">
    <property type="nucleotide sequence ID" value="NZ_JACHIN010000002.1"/>
</dbReference>
<keyword evidence="4" id="KW-0547">Nucleotide-binding</keyword>
<dbReference type="InterPro" id="IPR011009">
    <property type="entry name" value="Kinase-like_dom_sf"/>
</dbReference>
<evidence type="ECO:0000256" key="3">
    <source>
        <dbReference type="ARBA" id="ARBA00022679"/>
    </source>
</evidence>
<dbReference type="PROSITE" id="PS50011">
    <property type="entry name" value="PROTEIN_KINASE_DOM"/>
    <property type="match status" value="1"/>
</dbReference>
<evidence type="ECO:0000256" key="2">
    <source>
        <dbReference type="ARBA" id="ARBA00022527"/>
    </source>
</evidence>
<evidence type="ECO:0000256" key="4">
    <source>
        <dbReference type="ARBA" id="ARBA00022741"/>
    </source>
</evidence>
<comment type="caution">
    <text evidence="9">The sequence shown here is derived from an EMBL/GenBank/DDBJ whole genome shotgun (WGS) entry which is preliminary data.</text>
</comment>